<proteinExistence type="predicted"/>
<dbReference type="EMBL" id="MN739219">
    <property type="protein sequence ID" value="QHS94293.1"/>
    <property type="molecule type" value="Genomic_DNA"/>
</dbReference>
<name>A0A6C0BSP7_9ZZZZ</name>
<dbReference type="AlphaFoldDB" id="A0A6C0BSP7"/>
<accession>A0A6C0BSP7</accession>
<reference evidence="1" key="1">
    <citation type="journal article" date="2020" name="Nature">
        <title>Giant virus diversity and host interactions through global metagenomics.</title>
        <authorList>
            <person name="Schulz F."/>
            <person name="Roux S."/>
            <person name="Paez-Espino D."/>
            <person name="Jungbluth S."/>
            <person name="Walsh D.A."/>
            <person name="Denef V.J."/>
            <person name="McMahon K.D."/>
            <person name="Konstantinidis K.T."/>
            <person name="Eloe-Fadrosh E.A."/>
            <person name="Kyrpides N.C."/>
            <person name="Woyke T."/>
        </authorList>
    </citation>
    <scope>NUCLEOTIDE SEQUENCE</scope>
    <source>
        <strain evidence="1">GVMAG-M-3300018416-26</strain>
    </source>
</reference>
<protein>
    <submittedName>
        <fullName evidence="1">Uncharacterized protein</fullName>
    </submittedName>
</protein>
<sequence length="67" mass="8165">MSYFFKSIFRPIECYRKWYKMVSINDHKSCDCLVKCKYPPPSSLGRIPIFHYDMFNNQHLNKKNLNQ</sequence>
<organism evidence="1">
    <name type="scientific">viral metagenome</name>
    <dbReference type="NCBI Taxonomy" id="1070528"/>
    <lineage>
        <taxon>unclassified sequences</taxon>
        <taxon>metagenomes</taxon>
        <taxon>organismal metagenomes</taxon>
    </lineage>
</organism>
<evidence type="ECO:0000313" key="1">
    <source>
        <dbReference type="EMBL" id="QHS94293.1"/>
    </source>
</evidence>